<evidence type="ECO:0000259" key="4">
    <source>
        <dbReference type="PROSITE" id="PS51186"/>
    </source>
</evidence>
<evidence type="ECO:0000256" key="3">
    <source>
        <dbReference type="ARBA" id="ARBA00038502"/>
    </source>
</evidence>
<evidence type="ECO:0000313" key="5">
    <source>
        <dbReference type="EMBL" id="GAA1757558.1"/>
    </source>
</evidence>
<name>A0ABN2KJ09_9MICO</name>
<gene>
    <name evidence="5" type="ORF">GCM10009747_15240</name>
</gene>
<feature type="domain" description="N-acetyltransferase" evidence="4">
    <location>
        <begin position="12"/>
        <end position="169"/>
    </location>
</feature>
<evidence type="ECO:0000256" key="2">
    <source>
        <dbReference type="ARBA" id="ARBA00023315"/>
    </source>
</evidence>
<sequence length="172" mass="19147">MADVRLVPWSDDDLATLQRGNTPEMMANLGGPETDEALAARHERYLRFWREGSARMFRIVIEGHPEGVGSIGYWRREIPGESNALECGFSVESAYQGRGIATRALLVLIADARARGETGRLWAYPRVDNVGSNAICGKAGFRLEGQEEFEYPPGNWQTSNNWVYDLAEPSPS</sequence>
<dbReference type="PANTHER" id="PTHR43792">
    <property type="entry name" value="GNAT FAMILY, PUTATIVE (AFU_ORTHOLOGUE AFUA_3G00765)-RELATED-RELATED"/>
    <property type="match status" value="1"/>
</dbReference>
<proteinExistence type="inferred from homology"/>
<keyword evidence="1" id="KW-0808">Transferase</keyword>
<keyword evidence="2" id="KW-0012">Acyltransferase</keyword>
<dbReference type="Gene3D" id="3.40.630.30">
    <property type="match status" value="1"/>
</dbReference>
<evidence type="ECO:0000256" key="1">
    <source>
        <dbReference type="ARBA" id="ARBA00022679"/>
    </source>
</evidence>
<dbReference type="InterPro" id="IPR000182">
    <property type="entry name" value="GNAT_dom"/>
</dbReference>
<dbReference type="RefSeq" id="WP_232499003.1">
    <property type="nucleotide sequence ID" value="NZ_BAAANH010000003.1"/>
</dbReference>
<dbReference type="Proteomes" id="UP001500506">
    <property type="component" value="Unassembled WGS sequence"/>
</dbReference>
<dbReference type="Pfam" id="PF13302">
    <property type="entry name" value="Acetyltransf_3"/>
    <property type="match status" value="1"/>
</dbReference>
<dbReference type="InterPro" id="IPR051531">
    <property type="entry name" value="N-acetyltransferase"/>
</dbReference>
<comment type="caution">
    <text evidence="5">The sequence shown here is derived from an EMBL/GenBank/DDBJ whole genome shotgun (WGS) entry which is preliminary data.</text>
</comment>
<protein>
    <recommendedName>
        <fullName evidence="4">N-acetyltransferase domain-containing protein</fullName>
    </recommendedName>
</protein>
<accession>A0ABN2KJ09</accession>
<comment type="similarity">
    <text evidence="3">Belongs to the acetyltransferase family. RimJ subfamily.</text>
</comment>
<keyword evidence="6" id="KW-1185">Reference proteome</keyword>
<evidence type="ECO:0000313" key="6">
    <source>
        <dbReference type="Proteomes" id="UP001500506"/>
    </source>
</evidence>
<reference evidence="5 6" key="1">
    <citation type="journal article" date="2019" name="Int. J. Syst. Evol. Microbiol.">
        <title>The Global Catalogue of Microorganisms (GCM) 10K type strain sequencing project: providing services to taxonomists for standard genome sequencing and annotation.</title>
        <authorList>
            <consortium name="The Broad Institute Genomics Platform"/>
            <consortium name="The Broad Institute Genome Sequencing Center for Infectious Disease"/>
            <person name="Wu L."/>
            <person name="Ma J."/>
        </authorList>
    </citation>
    <scope>NUCLEOTIDE SEQUENCE [LARGE SCALE GENOMIC DNA]</scope>
    <source>
        <strain evidence="5 6">JCM 14319</strain>
    </source>
</reference>
<organism evidence="5 6">
    <name type="scientific">Agromyces humatus</name>
    <dbReference type="NCBI Taxonomy" id="279573"/>
    <lineage>
        <taxon>Bacteria</taxon>
        <taxon>Bacillati</taxon>
        <taxon>Actinomycetota</taxon>
        <taxon>Actinomycetes</taxon>
        <taxon>Micrococcales</taxon>
        <taxon>Microbacteriaceae</taxon>
        <taxon>Agromyces</taxon>
    </lineage>
</organism>
<dbReference type="SUPFAM" id="SSF55729">
    <property type="entry name" value="Acyl-CoA N-acyltransferases (Nat)"/>
    <property type="match status" value="1"/>
</dbReference>
<dbReference type="InterPro" id="IPR016181">
    <property type="entry name" value="Acyl_CoA_acyltransferase"/>
</dbReference>
<dbReference type="EMBL" id="BAAANH010000003">
    <property type="protein sequence ID" value="GAA1757558.1"/>
    <property type="molecule type" value="Genomic_DNA"/>
</dbReference>
<dbReference type="CDD" id="cd04301">
    <property type="entry name" value="NAT_SF"/>
    <property type="match status" value="1"/>
</dbReference>
<dbReference type="PROSITE" id="PS51186">
    <property type="entry name" value="GNAT"/>
    <property type="match status" value="1"/>
</dbReference>
<dbReference type="PANTHER" id="PTHR43792:SF8">
    <property type="entry name" value="[RIBOSOMAL PROTEIN US5]-ALANINE N-ACETYLTRANSFERASE"/>
    <property type="match status" value="1"/>
</dbReference>